<dbReference type="Gene3D" id="1.20.1330.10">
    <property type="entry name" value="f41 fragment of flagellin, N-terminal domain"/>
    <property type="match status" value="1"/>
</dbReference>
<gene>
    <name evidence="2" type="ORF">KPS_001758</name>
</gene>
<feature type="domain" description="Flagellin N-terminal" evidence="1">
    <location>
        <begin position="51"/>
        <end position="146"/>
    </location>
</feature>
<dbReference type="Proteomes" id="UP001180616">
    <property type="component" value="Chromosome"/>
</dbReference>
<sequence>MTDKSLNTMLVEYSLQLLQQDMLTNSLFMGGSVGKSLRDMLLTESQSRKVTDPTAAALTGRLRSDAGMLRQASNNVSEAKSIVDLANTATTTLQTAFTRMKELANGVATGTMTYASVQAEYNSLASQITQTIASASYNGIALQDGTAWAADDRVTVSGGSGSIEIQSGTSSFDLALYDFSSFKNAFTSTQINTVAKAAAMVTTLSGHITTVNTVASNYASRSTILDSQASSLASQADIMETAAETRAKANESRSLEELVLDLLLRETGTITDEEA</sequence>
<accession>A0ABY9R5T3</accession>
<dbReference type="RefSeq" id="WP_309542931.1">
    <property type="nucleotide sequence ID" value="NZ_CP133659.1"/>
</dbReference>
<dbReference type="SUPFAM" id="SSF64518">
    <property type="entry name" value="Phase 1 flagellin"/>
    <property type="match status" value="1"/>
</dbReference>
<evidence type="ECO:0000313" key="3">
    <source>
        <dbReference type="Proteomes" id="UP001180616"/>
    </source>
</evidence>
<organism evidence="2 3">
    <name type="scientific">Nitratidesulfovibrio liaohensis</name>
    <dbReference type="NCBI Taxonomy" id="2604158"/>
    <lineage>
        <taxon>Bacteria</taxon>
        <taxon>Pseudomonadati</taxon>
        <taxon>Thermodesulfobacteriota</taxon>
        <taxon>Desulfovibrionia</taxon>
        <taxon>Desulfovibrionales</taxon>
        <taxon>Desulfovibrionaceae</taxon>
        <taxon>Nitratidesulfovibrio</taxon>
    </lineage>
</organism>
<keyword evidence="2" id="KW-0966">Cell projection</keyword>
<proteinExistence type="predicted"/>
<reference evidence="2" key="1">
    <citation type="submission" date="2023-09" db="EMBL/GenBank/DDBJ databases">
        <authorList>
            <consortium name="CW5 consortium"/>
            <person name="Lu C.-W."/>
        </authorList>
    </citation>
    <scope>NUCLEOTIDE SEQUENCE</scope>
    <source>
        <strain evidence="2">KPS</strain>
    </source>
</reference>
<dbReference type="Pfam" id="PF00669">
    <property type="entry name" value="Flagellin_N"/>
    <property type="match status" value="1"/>
</dbReference>
<keyword evidence="2" id="KW-0969">Cilium</keyword>
<protein>
    <submittedName>
        <fullName evidence="2">Flagellin</fullName>
    </submittedName>
</protein>
<keyword evidence="3" id="KW-1185">Reference proteome</keyword>
<evidence type="ECO:0000259" key="1">
    <source>
        <dbReference type="Pfam" id="PF00669"/>
    </source>
</evidence>
<keyword evidence="2" id="KW-0282">Flagellum</keyword>
<name>A0ABY9R5T3_9BACT</name>
<evidence type="ECO:0000313" key="2">
    <source>
        <dbReference type="EMBL" id="WMW67105.1"/>
    </source>
</evidence>
<dbReference type="InterPro" id="IPR001029">
    <property type="entry name" value="Flagellin_N"/>
</dbReference>
<dbReference type="EMBL" id="CP133659">
    <property type="protein sequence ID" value="WMW67105.1"/>
    <property type="molecule type" value="Genomic_DNA"/>
</dbReference>